<dbReference type="PANTHER" id="PTHR43140">
    <property type="entry name" value="TYPE-1 RESTRICTION ENZYME ECOKI SPECIFICITY PROTEIN"/>
    <property type="match status" value="1"/>
</dbReference>
<dbReference type="Gene3D" id="3.90.220.20">
    <property type="entry name" value="DNA methylase specificity domains"/>
    <property type="match status" value="2"/>
</dbReference>
<proteinExistence type="inferred from homology"/>
<dbReference type="PANTHER" id="PTHR43140:SF1">
    <property type="entry name" value="TYPE I RESTRICTION ENZYME ECOKI SPECIFICITY SUBUNIT"/>
    <property type="match status" value="1"/>
</dbReference>
<keyword evidence="5" id="KW-0540">Nuclease</keyword>
<dbReference type="Proteomes" id="UP001476583">
    <property type="component" value="Chromosome"/>
</dbReference>
<dbReference type="EMBL" id="CP148074">
    <property type="protein sequence ID" value="WXL26873.1"/>
    <property type="molecule type" value="Genomic_DNA"/>
</dbReference>
<keyword evidence="2" id="KW-0680">Restriction system</keyword>
<dbReference type="InterPro" id="IPR000055">
    <property type="entry name" value="Restrct_endonuc_typeI_TRD"/>
</dbReference>
<comment type="similarity">
    <text evidence="1">Belongs to the type-I restriction system S methylase family.</text>
</comment>
<dbReference type="InterPro" id="IPR044946">
    <property type="entry name" value="Restrct_endonuc_typeI_TRD_sf"/>
</dbReference>
<dbReference type="Gene3D" id="1.10.287.1120">
    <property type="entry name" value="Bipartite methylase S protein"/>
    <property type="match status" value="1"/>
</dbReference>
<dbReference type="GO" id="GO:0016787">
    <property type="term" value="F:hydrolase activity"/>
    <property type="evidence" value="ECO:0007669"/>
    <property type="project" value="UniProtKB-KW"/>
</dbReference>
<protein>
    <submittedName>
        <fullName evidence="5">Restriction endonuclease subunit S</fullName>
        <ecNumber evidence="5">3.1.21.-</ecNumber>
    </submittedName>
</protein>
<evidence type="ECO:0000313" key="5">
    <source>
        <dbReference type="EMBL" id="WXL26873.1"/>
    </source>
</evidence>
<accession>A0ABZ2RJD3</accession>
<organism evidence="5 6">
    <name type="scientific">Ectopseudomonas mendocina</name>
    <name type="common">Pseudomonas mendocina</name>
    <dbReference type="NCBI Taxonomy" id="300"/>
    <lineage>
        <taxon>Bacteria</taxon>
        <taxon>Pseudomonadati</taxon>
        <taxon>Pseudomonadota</taxon>
        <taxon>Gammaproteobacteria</taxon>
        <taxon>Pseudomonadales</taxon>
        <taxon>Pseudomonadaceae</taxon>
        <taxon>Ectopseudomonas</taxon>
    </lineage>
</organism>
<name>A0ABZ2RJD3_ECTME</name>
<evidence type="ECO:0000256" key="3">
    <source>
        <dbReference type="ARBA" id="ARBA00023125"/>
    </source>
</evidence>
<dbReference type="Pfam" id="PF01420">
    <property type="entry name" value="Methylase_S"/>
    <property type="match status" value="1"/>
</dbReference>
<reference evidence="5 6" key="1">
    <citation type="submission" date="2024-03" db="EMBL/GenBank/DDBJ databases">
        <title>Complete genome of BD2.</title>
        <authorList>
            <person name="Cao G."/>
        </authorList>
    </citation>
    <scope>NUCLEOTIDE SEQUENCE [LARGE SCALE GENOMIC DNA]</scope>
    <source>
        <strain evidence="5 6">BD2</strain>
    </source>
</reference>
<dbReference type="InterPro" id="IPR051212">
    <property type="entry name" value="Type-I_RE_S_subunit"/>
</dbReference>
<evidence type="ECO:0000313" key="6">
    <source>
        <dbReference type="Proteomes" id="UP001476583"/>
    </source>
</evidence>
<dbReference type="SUPFAM" id="SSF116734">
    <property type="entry name" value="DNA methylase specificity domain"/>
    <property type="match status" value="2"/>
</dbReference>
<dbReference type="CDD" id="cd17260">
    <property type="entry name" value="RMtype1_S_EcoEI-TRD1-CR1_like"/>
    <property type="match status" value="1"/>
</dbReference>
<keyword evidence="5" id="KW-0378">Hydrolase</keyword>
<sequence>MSHYKPYPAYKDSGVEWLGRVPEHWSVVRMRYSATLNPPVRRDLLEDPDQEVSFLPMEAIGEDGSLNLEQNRPVVEVRSGYSYFEDGDVAFAKVTPCFENGKGALMRGLQCAAGFGTTELTVLRPNPAVADARYINYIVQGSSFRAFGAGAMTGAGGLKRVPDEFTRNFPVSLPELGEQRVIASNLDRETARIDSLIEKKTRFIELLREKRQALITHAVTKGLDPNVKMKDSGVEWLGEVPEHWEVLQLRHTARLESGHTPSRSKPEYWVDCTVPWFTLADVWQVRSGEQKYVSETSEMVSQLGLENSSARLLPAGSVFLSRTASVGFTGIMAVDMATSQDFAVWTCTSELFNEYLYYVLLGMKPDFDRLMMGSTHKTIYMPDIEAIRIARPPVDEQRGIVSVLSGQLGRFKSVIDKTGRSIELLRERRSALITAAVTGQIDLREAV</sequence>
<feature type="domain" description="Type I restriction modification DNA specificity" evidence="4">
    <location>
        <begin position="241"/>
        <end position="405"/>
    </location>
</feature>
<keyword evidence="3" id="KW-0238">DNA-binding</keyword>
<gene>
    <name evidence="5" type="ORF">WG219_05185</name>
</gene>
<keyword evidence="5" id="KW-0255">Endonuclease</keyword>
<dbReference type="EC" id="3.1.21.-" evidence="5"/>
<evidence type="ECO:0000256" key="1">
    <source>
        <dbReference type="ARBA" id="ARBA00010923"/>
    </source>
</evidence>
<evidence type="ECO:0000259" key="4">
    <source>
        <dbReference type="Pfam" id="PF01420"/>
    </source>
</evidence>
<evidence type="ECO:0000256" key="2">
    <source>
        <dbReference type="ARBA" id="ARBA00022747"/>
    </source>
</evidence>
<keyword evidence="6" id="KW-1185">Reference proteome</keyword>
<dbReference type="GO" id="GO:0004519">
    <property type="term" value="F:endonuclease activity"/>
    <property type="evidence" value="ECO:0007669"/>
    <property type="project" value="UniProtKB-KW"/>
</dbReference>
<dbReference type="CDD" id="cd17248">
    <property type="entry name" value="RMtype1_S_AmiI-TRD2-CR2_like"/>
    <property type="match status" value="1"/>
</dbReference>